<dbReference type="InterPro" id="IPR018120">
    <property type="entry name" value="Glyco_hydro_1_AS"/>
</dbReference>
<dbReference type="InterPro" id="IPR001360">
    <property type="entry name" value="Glyco_hydro_1"/>
</dbReference>
<dbReference type="SUPFAM" id="SSF51445">
    <property type="entry name" value="(Trans)glycosidases"/>
    <property type="match status" value="1"/>
</dbReference>
<feature type="binding site" evidence="9">
    <location>
        <position position="144"/>
    </location>
    <ligand>
        <name>substrate</name>
    </ligand>
</feature>
<keyword evidence="6 11" id="KW-0326">Glycosidase</keyword>
<keyword evidence="4" id="KW-0136">Cellulose degradation</keyword>
<evidence type="ECO:0000256" key="3">
    <source>
        <dbReference type="ARBA" id="ARBA00022801"/>
    </source>
</evidence>
<dbReference type="PANTHER" id="PTHR10353">
    <property type="entry name" value="GLYCOSYL HYDROLASE"/>
    <property type="match status" value="1"/>
</dbReference>
<gene>
    <name evidence="12" type="ORF">E2R54_01955</name>
</gene>
<dbReference type="InterPro" id="IPR017736">
    <property type="entry name" value="Glyco_hydro_1_beta-glucosidase"/>
</dbReference>
<reference evidence="12 13" key="1">
    <citation type="submission" date="2019-03" db="EMBL/GenBank/DDBJ databases">
        <title>Genome Sequencing and Assembly of Various Microbes Isolated from Partially Reclaimed Soil and Acid Mine Drainage (AMD) Site.</title>
        <authorList>
            <person name="Steinbock B."/>
            <person name="Bechtold R."/>
            <person name="Sevigny J.L."/>
            <person name="Thomas D."/>
            <person name="Cuthill L.R."/>
            <person name="Aveiro Johannsen E.J."/>
            <person name="Thomas K."/>
            <person name="Ghosh A."/>
        </authorList>
    </citation>
    <scope>NUCLEOTIDE SEQUENCE [LARGE SCALE GENOMIC DNA]</scope>
    <source>
        <strain evidence="12 13">F-B2</strain>
    </source>
</reference>
<dbReference type="GO" id="GO:0008422">
    <property type="term" value="F:beta-glucosidase activity"/>
    <property type="evidence" value="ECO:0007669"/>
    <property type="project" value="UniProtKB-EC"/>
</dbReference>
<comment type="caution">
    <text evidence="12">The sequence shown here is derived from an EMBL/GenBank/DDBJ whole genome shotgun (WGS) entry which is preliminary data.</text>
</comment>
<dbReference type="Gene3D" id="3.20.20.80">
    <property type="entry name" value="Glycosidases"/>
    <property type="match status" value="1"/>
</dbReference>
<evidence type="ECO:0000256" key="6">
    <source>
        <dbReference type="ARBA" id="ARBA00023295"/>
    </source>
</evidence>
<feature type="binding site" evidence="9">
    <location>
        <position position="441"/>
    </location>
    <ligand>
        <name>substrate</name>
    </ligand>
</feature>
<comment type="similarity">
    <text evidence="1 11">Belongs to the glycosyl hydrolase 1 family.</text>
</comment>
<dbReference type="GO" id="GO:0005829">
    <property type="term" value="C:cytosol"/>
    <property type="evidence" value="ECO:0007669"/>
    <property type="project" value="TreeGrafter"/>
</dbReference>
<evidence type="ECO:0000256" key="2">
    <source>
        <dbReference type="ARBA" id="ARBA00012744"/>
    </source>
</evidence>
<evidence type="ECO:0000256" key="7">
    <source>
        <dbReference type="ARBA" id="ARBA00023326"/>
    </source>
</evidence>
<keyword evidence="5" id="KW-0119">Carbohydrate metabolism</keyword>
<evidence type="ECO:0000256" key="9">
    <source>
        <dbReference type="PIRSR" id="PIRSR617736-2"/>
    </source>
</evidence>
<dbReference type="GO" id="GO:0030245">
    <property type="term" value="P:cellulose catabolic process"/>
    <property type="evidence" value="ECO:0007669"/>
    <property type="project" value="UniProtKB-KW"/>
</dbReference>
<evidence type="ECO:0000256" key="1">
    <source>
        <dbReference type="ARBA" id="ARBA00010838"/>
    </source>
</evidence>
<dbReference type="PROSITE" id="PS00572">
    <property type="entry name" value="GLYCOSYL_HYDROL_F1_1"/>
    <property type="match status" value="1"/>
</dbReference>
<dbReference type="NCBIfam" id="TIGR03356">
    <property type="entry name" value="BGL"/>
    <property type="match status" value="1"/>
</dbReference>
<dbReference type="PRINTS" id="PR00131">
    <property type="entry name" value="GLHYDRLASE1"/>
</dbReference>
<evidence type="ECO:0000256" key="5">
    <source>
        <dbReference type="ARBA" id="ARBA00023277"/>
    </source>
</evidence>
<dbReference type="EC" id="3.2.1.21" evidence="2 11"/>
<feature type="active site" description="Proton donor" evidence="8">
    <location>
        <position position="190"/>
    </location>
</feature>
<dbReference type="Pfam" id="PF00232">
    <property type="entry name" value="Glyco_hydro_1"/>
    <property type="match status" value="1"/>
</dbReference>
<proteinExistence type="inferred from homology"/>
<protein>
    <recommendedName>
        <fullName evidence="2 11">Beta-glucosidase</fullName>
        <ecNumber evidence="2 11">3.2.1.21</ecNumber>
    </recommendedName>
</protein>
<dbReference type="FunFam" id="3.20.20.80:FF:000004">
    <property type="entry name" value="Beta-glucosidase 6-phospho-beta-glucosidase"/>
    <property type="match status" value="1"/>
</dbReference>
<feature type="binding site" evidence="9">
    <location>
        <position position="189"/>
    </location>
    <ligand>
        <name>substrate</name>
    </ligand>
</feature>
<organism evidence="12 13">
    <name type="scientific">Microbacterium oleivorans</name>
    <dbReference type="NCBI Taxonomy" id="273677"/>
    <lineage>
        <taxon>Bacteria</taxon>
        <taxon>Bacillati</taxon>
        <taxon>Actinomycetota</taxon>
        <taxon>Actinomycetes</taxon>
        <taxon>Micrococcales</taxon>
        <taxon>Microbacteriaceae</taxon>
        <taxon>Microbacterium</taxon>
    </lineage>
</organism>
<evidence type="ECO:0000313" key="12">
    <source>
        <dbReference type="EMBL" id="TDL45253.1"/>
    </source>
</evidence>
<keyword evidence="7" id="KW-0624">Polysaccharide degradation</keyword>
<evidence type="ECO:0000256" key="11">
    <source>
        <dbReference type="RuleBase" id="RU361175"/>
    </source>
</evidence>
<feature type="binding site" evidence="9">
    <location>
        <begin position="448"/>
        <end position="449"/>
    </location>
    <ligand>
        <name>substrate</name>
    </ligand>
</feature>
<dbReference type="PANTHER" id="PTHR10353:SF36">
    <property type="entry name" value="LP05116P"/>
    <property type="match status" value="1"/>
</dbReference>
<dbReference type="Proteomes" id="UP000295633">
    <property type="component" value="Unassembled WGS sequence"/>
</dbReference>
<feature type="binding site" evidence="9">
    <location>
        <position position="43"/>
    </location>
    <ligand>
        <name>substrate</name>
    </ligand>
</feature>
<evidence type="ECO:0000256" key="8">
    <source>
        <dbReference type="PIRSR" id="PIRSR617736-1"/>
    </source>
</evidence>
<evidence type="ECO:0000313" key="13">
    <source>
        <dbReference type="Proteomes" id="UP000295633"/>
    </source>
</evidence>
<evidence type="ECO:0000256" key="4">
    <source>
        <dbReference type="ARBA" id="ARBA00023001"/>
    </source>
</evidence>
<accession>A0A4V6PNI4</accession>
<keyword evidence="3 11" id="KW-0378">Hydrolase</keyword>
<sequence length="499" mass="54666">MTNSHLASTGPGIEVAKYRDLLTRGDLRVPDGFLLGASTAAYQIEGGANAGGRGPSIWDTFSHTPGKTADGATGDVAADHFHRMNEDLDLMAALGLGAYRFSISWSRVMPLGEGDMNPEGMQFYSSLVDGLLARGITPVVTLNHWDLPQHLEDIYGGWRGRETAYAFERYAEEMGSLLGDRVWMWSTHNEPWNNSYSGYGSGAFAPGVANHEDALKAVHHLNLAHGLGVAALRRTVTHPDLNVSIVLNIFRIEGVTPSDDEAVRLVDAVANRAFTGPVLRGSYPDDLIEDTRKITDWAFVLPGDMAICHQRLDSLGINYYEVMHVRSNEAYLPGSDFLGGTDFPGSERISVVRKDDIGRTAMDWGVEPRGLEDHLLAVSAEFPELPIIVMENGAAFTDEVTELNGSSAVVDRQRTQYLIDHLTATLSAKGRGANVVGYFVWSLLDNFEWALGYGPRFGIIRVDYDTLARTPKLSAAWLAEVNATRLVSQLRNSPTQRTD</sequence>
<dbReference type="InterPro" id="IPR017853">
    <property type="entry name" value="GH"/>
</dbReference>
<dbReference type="EMBL" id="SMZX01000001">
    <property type="protein sequence ID" value="TDL45253.1"/>
    <property type="molecule type" value="Genomic_DNA"/>
</dbReference>
<name>A0A4V6PNI4_9MICO</name>
<evidence type="ECO:0000256" key="10">
    <source>
        <dbReference type="PROSITE-ProRule" id="PRU10055"/>
    </source>
</evidence>
<comment type="catalytic activity">
    <reaction evidence="11">
        <text>Hydrolysis of terminal, non-reducing beta-D-glucosyl residues with release of beta-D-glucose.</text>
        <dbReference type="EC" id="3.2.1.21"/>
    </reaction>
</comment>
<feature type="active site" description="Nucleophile" evidence="8 10">
    <location>
        <position position="391"/>
    </location>
</feature>
<dbReference type="RefSeq" id="WP_133398489.1">
    <property type="nucleotide sequence ID" value="NZ_SMZX01000001.1"/>
</dbReference>
<feature type="binding site" evidence="9">
    <location>
        <position position="320"/>
    </location>
    <ligand>
        <name>substrate</name>
    </ligand>
</feature>
<dbReference type="AlphaFoldDB" id="A0A4V6PNI4"/>